<dbReference type="HOGENOM" id="CLU_017436_7_2_11"/>
<evidence type="ECO:0000313" key="2">
    <source>
        <dbReference type="EMBL" id="BAK37091.1"/>
    </source>
</evidence>
<accession>F5XR69</accession>
<dbReference type="Gene3D" id="1.10.10.2840">
    <property type="entry name" value="PucR C-terminal helix-turn-helix domain"/>
    <property type="match status" value="1"/>
</dbReference>
<proteinExistence type="predicted"/>
<feature type="domain" description="PucR C-terminal helix-turn-helix" evidence="1">
    <location>
        <begin position="276"/>
        <end position="332"/>
    </location>
</feature>
<dbReference type="InterPro" id="IPR051448">
    <property type="entry name" value="CdaR-like_regulators"/>
</dbReference>
<dbReference type="KEGG" id="mph:MLP_40770"/>
<dbReference type="STRING" id="1032480.MLP_40770"/>
<evidence type="ECO:0000259" key="1">
    <source>
        <dbReference type="Pfam" id="PF13556"/>
    </source>
</evidence>
<reference evidence="2 3" key="1">
    <citation type="submission" date="2011-05" db="EMBL/GenBank/DDBJ databases">
        <title>Whole genome sequence of Microlunatus phosphovorus NM-1.</title>
        <authorList>
            <person name="Hosoyama A."/>
            <person name="Sasaki K."/>
            <person name="Harada T."/>
            <person name="Igarashi R."/>
            <person name="Kawakoshi A."/>
            <person name="Sasagawa M."/>
            <person name="Fukada J."/>
            <person name="Nakamura S."/>
            <person name="Katano Y."/>
            <person name="Hanada S."/>
            <person name="Kamagata Y."/>
            <person name="Nakamura N."/>
            <person name="Yamazaki S."/>
            <person name="Fujita N."/>
        </authorList>
    </citation>
    <scope>NUCLEOTIDE SEQUENCE [LARGE SCALE GENOMIC DNA]</scope>
    <source>
        <strain evidence="3">ATCC 700054 / DSM 10555 / JCM 9379 / NBRC 101784 / NCIMB 13414 / VKM Ac-1990 / NM-1</strain>
    </source>
</reference>
<dbReference type="RefSeq" id="WP_013864928.1">
    <property type="nucleotide sequence ID" value="NC_015635.1"/>
</dbReference>
<sequence length="342" mass="37066">MTSSVEAQRAVDRLAAAANLSVLVEDVRQRPMWWSTRGAVDPSRASTILDRRVDPLAAEVIPRFGIREAEGPVRTPDLPDRGMLARWCMPARHQGRLMGYVWVLDPDDALGRAGLLPVLIECAEIAGDALAAVASAELDRRLRRDELIGMLLTRSDPDAAAELARIEHLPHDVAVQVEAPARAGGWRLPGAMSAHVVRRRPRPATSGDPLPLADLKVAADRALAVVRVIAAGATLKAPTWNCLGGWRLVVAAPPELAVSAVHPAVEVLRTQPRDDLLVTARVVLDHGADVAVAAADLHLHRTTLYYRLERIQQLTGVRLLGGGETADLHLALWLDAYRRVAD</sequence>
<dbReference type="Proteomes" id="UP000007947">
    <property type="component" value="Chromosome"/>
</dbReference>
<dbReference type="OrthoDB" id="4534407at2"/>
<gene>
    <name evidence="2" type="ordered locus">MLP_40770</name>
</gene>
<dbReference type="InterPro" id="IPR042070">
    <property type="entry name" value="PucR_C-HTH_sf"/>
</dbReference>
<dbReference type="PANTHER" id="PTHR33744:SF17">
    <property type="entry name" value="CONSERVED PROTEIN"/>
    <property type="match status" value="1"/>
</dbReference>
<evidence type="ECO:0000313" key="3">
    <source>
        <dbReference type="Proteomes" id="UP000007947"/>
    </source>
</evidence>
<name>F5XR69_MICPN</name>
<dbReference type="Pfam" id="PF13556">
    <property type="entry name" value="HTH_30"/>
    <property type="match status" value="1"/>
</dbReference>
<dbReference type="EMBL" id="AP012204">
    <property type="protein sequence ID" value="BAK37091.1"/>
    <property type="molecule type" value="Genomic_DNA"/>
</dbReference>
<organism evidence="2 3">
    <name type="scientific">Microlunatus phosphovorus (strain ATCC 700054 / DSM 10555 / JCM 9379 / NBRC 101784 / NCIMB 13414 / VKM Ac-1990 / NM-1)</name>
    <dbReference type="NCBI Taxonomy" id="1032480"/>
    <lineage>
        <taxon>Bacteria</taxon>
        <taxon>Bacillati</taxon>
        <taxon>Actinomycetota</taxon>
        <taxon>Actinomycetes</taxon>
        <taxon>Propionibacteriales</taxon>
        <taxon>Propionibacteriaceae</taxon>
        <taxon>Microlunatus</taxon>
    </lineage>
</organism>
<keyword evidence="3" id="KW-1185">Reference proteome</keyword>
<dbReference type="PANTHER" id="PTHR33744">
    <property type="entry name" value="CARBOHYDRATE DIACID REGULATOR"/>
    <property type="match status" value="1"/>
</dbReference>
<dbReference type="InterPro" id="IPR025736">
    <property type="entry name" value="PucR_C-HTH_dom"/>
</dbReference>
<dbReference type="AlphaFoldDB" id="F5XR69"/>
<dbReference type="eggNOG" id="COG2508">
    <property type="taxonomic scope" value="Bacteria"/>
</dbReference>
<protein>
    <recommendedName>
        <fullName evidence="1">PucR C-terminal helix-turn-helix domain-containing protein</fullName>
    </recommendedName>
</protein>